<dbReference type="VEuPathDB" id="VectorBase:ASIC013398"/>
<organism evidence="1">
    <name type="scientific">Anopheles sinensis</name>
    <name type="common">Mosquito</name>
    <dbReference type="NCBI Taxonomy" id="74873"/>
    <lineage>
        <taxon>Eukaryota</taxon>
        <taxon>Metazoa</taxon>
        <taxon>Ecdysozoa</taxon>
        <taxon>Arthropoda</taxon>
        <taxon>Hexapoda</taxon>
        <taxon>Insecta</taxon>
        <taxon>Pterygota</taxon>
        <taxon>Neoptera</taxon>
        <taxon>Endopterygota</taxon>
        <taxon>Diptera</taxon>
        <taxon>Nematocera</taxon>
        <taxon>Culicoidea</taxon>
        <taxon>Culicidae</taxon>
        <taxon>Anophelinae</taxon>
        <taxon>Anopheles</taxon>
    </lineage>
</organism>
<gene>
    <name evidence="1" type="ORF">ZHAS_00013398</name>
</gene>
<reference evidence="1 3" key="1">
    <citation type="journal article" date="2014" name="BMC Genomics">
        <title>Genome sequence of Anopheles sinensis provides insight into genetics basis of mosquito competence for malaria parasites.</title>
        <authorList>
            <person name="Zhou D."/>
            <person name="Zhang D."/>
            <person name="Ding G."/>
            <person name="Shi L."/>
            <person name="Hou Q."/>
            <person name="Ye Y."/>
            <person name="Xu Y."/>
            <person name="Zhou H."/>
            <person name="Xiong C."/>
            <person name="Li S."/>
            <person name="Yu J."/>
            <person name="Hong S."/>
            <person name="Yu X."/>
            <person name="Zou P."/>
            <person name="Chen C."/>
            <person name="Chang X."/>
            <person name="Wang W."/>
            <person name="Lv Y."/>
            <person name="Sun Y."/>
            <person name="Ma L."/>
            <person name="Shen B."/>
            <person name="Zhu C."/>
        </authorList>
    </citation>
    <scope>NUCLEOTIDE SEQUENCE [LARGE SCALE GENOMIC DNA]</scope>
</reference>
<proteinExistence type="predicted"/>
<keyword evidence="3" id="KW-1185">Reference proteome</keyword>
<dbReference type="EMBL" id="ATLV01020634">
    <property type="status" value="NOT_ANNOTATED_CDS"/>
    <property type="molecule type" value="Genomic_DNA"/>
</dbReference>
<name>A0A084W5G7_ANOSI</name>
<protein>
    <submittedName>
        <fullName evidence="1 2">Uncharacterized protein</fullName>
    </submittedName>
</protein>
<accession>A0A084W5G7</accession>
<reference evidence="2" key="2">
    <citation type="submission" date="2020-05" db="UniProtKB">
        <authorList>
            <consortium name="EnsemblMetazoa"/>
        </authorList>
    </citation>
    <scope>IDENTIFICATION</scope>
</reference>
<evidence type="ECO:0000313" key="1">
    <source>
        <dbReference type="EMBL" id="KFB45461.1"/>
    </source>
</evidence>
<sequence length="68" mass="7881">MFHFSNRTPGGTNWNRKIRAETASEPVAGKLLSGKVRASEREFRGLNHPPHGRLFFHRAFKENRSYRA</sequence>
<dbReference type="Proteomes" id="UP000030765">
    <property type="component" value="Unassembled WGS sequence"/>
</dbReference>
<dbReference type="EnsemblMetazoa" id="ASIC013398-RA">
    <property type="protein sequence ID" value="ASIC013398-PA"/>
    <property type="gene ID" value="ASIC013398"/>
</dbReference>
<evidence type="ECO:0000313" key="3">
    <source>
        <dbReference type="Proteomes" id="UP000030765"/>
    </source>
</evidence>
<dbReference type="AlphaFoldDB" id="A0A084W5G7"/>
<evidence type="ECO:0000313" key="2">
    <source>
        <dbReference type="EnsemblMetazoa" id="ASIC013398-PA"/>
    </source>
</evidence>
<dbReference type="EMBL" id="KE525303">
    <property type="protein sequence ID" value="KFB45461.1"/>
    <property type="molecule type" value="Genomic_DNA"/>
</dbReference>